<evidence type="ECO:0000313" key="3">
    <source>
        <dbReference type="Proteomes" id="UP001209540"/>
    </source>
</evidence>
<organism evidence="2 3">
    <name type="scientific">Phascolomyces articulosus</name>
    <dbReference type="NCBI Taxonomy" id="60185"/>
    <lineage>
        <taxon>Eukaryota</taxon>
        <taxon>Fungi</taxon>
        <taxon>Fungi incertae sedis</taxon>
        <taxon>Mucoromycota</taxon>
        <taxon>Mucoromycotina</taxon>
        <taxon>Mucoromycetes</taxon>
        <taxon>Mucorales</taxon>
        <taxon>Lichtheimiaceae</taxon>
        <taxon>Phascolomyces</taxon>
    </lineage>
</organism>
<gene>
    <name evidence="2" type="ORF">BDA99DRAFT_562532</name>
</gene>
<reference evidence="2" key="2">
    <citation type="submission" date="2023-02" db="EMBL/GenBank/DDBJ databases">
        <authorList>
            <consortium name="DOE Joint Genome Institute"/>
            <person name="Mondo S.J."/>
            <person name="Chang Y."/>
            <person name="Wang Y."/>
            <person name="Ahrendt S."/>
            <person name="Andreopoulos W."/>
            <person name="Barry K."/>
            <person name="Beard J."/>
            <person name="Benny G.L."/>
            <person name="Blankenship S."/>
            <person name="Bonito G."/>
            <person name="Cuomo C."/>
            <person name="Desiro A."/>
            <person name="Gervers K.A."/>
            <person name="Hundley H."/>
            <person name="Kuo A."/>
            <person name="LaButti K."/>
            <person name="Lang B.F."/>
            <person name="Lipzen A."/>
            <person name="O'Donnell K."/>
            <person name="Pangilinan J."/>
            <person name="Reynolds N."/>
            <person name="Sandor L."/>
            <person name="Smith M.W."/>
            <person name="Tsang A."/>
            <person name="Grigoriev I.V."/>
            <person name="Stajich J.E."/>
            <person name="Spatafora J.W."/>
        </authorList>
    </citation>
    <scope>NUCLEOTIDE SEQUENCE</scope>
    <source>
        <strain evidence="2">RSA 2281</strain>
    </source>
</reference>
<keyword evidence="3" id="KW-1185">Reference proteome</keyword>
<dbReference type="InterPro" id="IPR041078">
    <property type="entry name" value="Plavaka"/>
</dbReference>
<evidence type="ECO:0000256" key="1">
    <source>
        <dbReference type="SAM" id="MobiDB-lite"/>
    </source>
</evidence>
<accession>A0AAD5PBL4</accession>
<dbReference type="EMBL" id="JAIXMP010000023">
    <property type="protein sequence ID" value="KAI9255272.1"/>
    <property type="molecule type" value="Genomic_DNA"/>
</dbReference>
<protein>
    <recommendedName>
        <fullName evidence="4">C2H2-type domain-containing protein</fullName>
    </recommendedName>
</protein>
<proteinExistence type="predicted"/>
<evidence type="ECO:0008006" key="4">
    <source>
        <dbReference type="Google" id="ProtNLM"/>
    </source>
</evidence>
<dbReference type="AlphaFoldDB" id="A0AAD5PBL4"/>
<sequence>MPKCPYSACRNRRFRTENAVNAHLKSHTEPLPFTSFIVPNQTNACRQQDGIETAHFDEQNEHDNVKQNSSSDKNGLDKATIISKVDMQDSINDKSSTGSGLKLNDIELRFARASLSAGLSKAKHTEFANILQDAADLVHNTGNSLKISNHTLDGLFTKIDIECESESVPFCEHEFDISAVHGIPIDCIQHFRESYGTIKIVYRDIKKLYGKRVVQDLFTAKWWHELQAKLPVGAIVLALLLSSDETVISGNNRAFAHPLYIKLGNTPKEIRNKGTNRASRVLAYFPILHCPNNNNKLRLWWSSIKCCIIHYCLRIILAPFANRPPYSTIPMKGPYNKIYQVVPALAAYIADLPEQRLMAGNAFDSVPHFSIYDSLLVVTLHQIGGCYTHLLECVQRKLTDDEIDEINSSITNPTYLELNHHRAILLSLIHDKVSPQIVLCLRHFIDFVYQATSKEHSADTIQQMQESLILYNKYSPAIALKSKSKMRFPKNHSLWKYANDIEMRGVVSSYSTEASENQHKQDAKEPVNRTNFNRTVYTGQIGKFKTRFDALFDTYPLHQKNVNRKKVYDDPASLHSTRILSAPLNKGRAIPIATIQNQEKLFKALGIKIREYLDTEIMERIHRRRVKNYPKLTSNSINVYTVLKLQKRSADDGEPYTEQFRASSNYRNREWRDFAQIEGGYYGRLLLFFEMKFIKRDEVKNDKTEMNLQLCLIETYTPVKDRRNLHIPHITGMEVLETLPGRIHDKVKVIPIEKIIRQVHIVPEFSTDKDKYGYYDQYLLNHDINAYSWSENEGVLLNPDENLITWNDVFNSETLG</sequence>
<feature type="region of interest" description="Disordered" evidence="1">
    <location>
        <begin position="56"/>
        <end position="76"/>
    </location>
</feature>
<name>A0AAD5PBL4_9FUNG</name>
<feature type="compositionally biased region" description="Basic and acidic residues" evidence="1">
    <location>
        <begin position="56"/>
        <end position="65"/>
    </location>
</feature>
<comment type="caution">
    <text evidence="2">The sequence shown here is derived from an EMBL/GenBank/DDBJ whole genome shotgun (WGS) entry which is preliminary data.</text>
</comment>
<reference evidence="2" key="1">
    <citation type="journal article" date="2022" name="IScience">
        <title>Evolution of zygomycete secretomes and the origins of terrestrial fungal ecologies.</title>
        <authorList>
            <person name="Chang Y."/>
            <person name="Wang Y."/>
            <person name="Mondo S."/>
            <person name="Ahrendt S."/>
            <person name="Andreopoulos W."/>
            <person name="Barry K."/>
            <person name="Beard J."/>
            <person name="Benny G.L."/>
            <person name="Blankenship S."/>
            <person name="Bonito G."/>
            <person name="Cuomo C."/>
            <person name="Desiro A."/>
            <person name="Gervers K.A."/>
            <person name="Hundley H."/>
            <person name="Kuo A."/>
            <person name="LaButti K."/>
            <person name="Lang B.F."/>
            <person name="Lipzen A."/>
            <person name="O'Donnell K."/>
            <person name="Pangilinan J."/>
            <person name="Reynolds N."/>
            <person name="Sandor L."/>
            <person name="Smith M.E."/>
            <person name="Tsang A."/>
            <person name="Grigoriev I.V."/>
            <person name="Stajich J.E."/>
            <person name="Spatafora J.W."/>
        </authorList>
    </citation>
    <scope>NUCLEOTIDE SEQUENCE</scope>
    <source>
        <strain evidence="2">RSA 2281</strain>
    </source>
</reference>
<evidence type="ECO:0000313" key="2">
    <source>
        <dbReference type="EMBL" id="KAI9255272.1"/>
    </source>
</evidence>
<dbReference type="Proteomes" id="UP001209540">
    <property type="component" value="Unassembled WGS sequence"/>
</dbReference>
<dbReference type="Pfam" id="PF18759">
    <property type="entry name" value="Plavaka"/>
    <property type="match status" value="1"/>
</dbReference>